<gene>
    <name evidence="1" type="ORF">B0H15DRAFT_747809</name>
</gene>
<evidence type="ECO:0008006" key="3">
    <source>
        <dbReference type="Google" id="ProtNLM"/>
    </source>
</evidence>
<sequence length="185" mass="20917">MNEPDETPASFNNAQLQKKAELFKDMPRTNEDISPNKSFSRKLSLKDVEWGKKHIMKHLSTASGIDDFSYSDIMEIPNDILLPESYRLVVLECCLLKFLTLLIDRRVKEFSMVAGLIPETQNGFMAGYRTNNNPLLLRMMSDRAAEQGKVLYVAVIDLKNAFPAVNRNVLFTNLNTMGVAGDLID</sequence>
<accession>A0AAD6XLU1</accession>
<keyword evidence="2" id="KW-1185">Reference proteome</keyword>
<protein>
    <recommendedName>
        <fullName evidence="3">Reverse transcriptase domain-containing protein</fullName>
    </recommendedName>
</protein>
<organism evidence="1 2">
    <name type="scientific">Mycena belliarum</name>
    <dbReference type="NCBI Taxonomy" id="1033014"/>
    <lineage>
        <taxon>Eukaryota</taxon>
        <taxon>Fungi</taxon>
        <taxon>Dikarya</taxon>
        <taxon>Basidiomycota</taxon>
        <taxon>Agaricomycotina</taxon>
        <taxon>Agaricomycetes</taxon>
        <taxon>Agaricomycetidae</taxon>
        <taxon>Agaricales</taxon>
        <taxon>Marasmiineae</taxon>
        <taxon>Mycenaceae</taxon>
        <taxon>Mycena</taxon>
    </lineage>
</organism>
<comment type="caution">
    <text evidence="1">The sequence shown here is derived from an EMBL/GenBank/DDBJ whole genome shotgun (WGS) entry which is preliminary data.</text>
</comment>
<reference evidence="1" key="1">
    <citation type="submission" date="2023-03" db="EMBL/GenBank/DDBJ databases">
        <title>Massive genome expansion in bonnet fungi (Mycena s.s.) driven by repeated elements and novel gene families across ecological guilds.</title>
        <authorList>
            <consortium name="Lawrence Berkeley National Laboratory"/>
            <person name="Harder C.B."/>
            <person name="Miyauchi S."/>
            <person name="Viragh M."/>
            <person name="Kuo A."/>
            <person name="Thoen E."/>
            <person name="Andreopoulos B."/>
            <person name="Lu D."/>
            <person name="Skrede I."/>
            <person name="Drula E."/>
            <person name="Henrissat B."/>
            <person name="Morin E."/>
            <person name="Kohler A."/>
            <person name="Barry K."/>
            <person name="LaButti K."/>
            <person name="Morin E."/>
            <person name="Salamov A."/>
            <person name="Lipzen A."/>
            <person name="Mereny Z."/>
            <person name="Hegedus B."/>
            <person name="Baldrian P."/>
            <person name="Stursova M."/>
            <person name="Weitz H."/>
            <person name="Taylor A."/>
            <person name="Grigoriev I.V."/>
            <person name="Nagy L.G."/>
            <person name="Martin F."/>
            <person name="Kauserud H."/>
        </authorList>
    </citation>
    <scope>NUCLEOTIDE SEQUENCE</scope>
    <source>
        <strain evidence="1">CBHHK173m</strain>
    </source>
</reference>
<dbReference type="Proteomes" id="UP001222325">
    <property type="component" value="Unassembled WGS sequence"/>
</dbReference>
<name>A0AAD6XLU1_9AGAR</name>
<proteinExistence type="predicted"/>
<evidence type="ECO:0000313" key="2">
    <source>
        <dbReference type="Proteomes" id="UP001222325"/>
    </source>
</evidence>
<evidence type="ECO:0000313" key="1">
    <source>
        <dbReference type="EMBL" id="KAJ7073483.1"/>
    </source>
</evidence>
<feature type="non-terminal residue" evidence="1">
    <location>
        <position position="1"/>
    </location>
</feature>
<dbReference type="EMBL" id="JARJCN010000112">
    <property type="protein sequence ID" value="KAJ7073483.1"/>
    <property type="molecule type" value="Genomic_DNA"/>
</dbReference>
<dbReference type="AlphaFoldDB" id="A0AAD6XLU1"/>